<dbReference type="GO" id="GO:0005829">
    <property type="term" value="C:cytosol"/>
    <property type="evidence" value="ECO:0007669"/>
    <property type="project" value="TreeGrafter"/>
</dbReference>
<dbReference type="PANTHER" id="PTHR12304">
    <property type="entry name" value="INOSINE-URIDINE PREFERRING NUCLEOSIDE HYDROLASE"/>
    <property type="match status" value="1"/>
</dbReference>
<dbReference type="InterPro" id="IPR023186">
    <property type="entry name" value="IUNH"/>
</dbReference>
<dbReference type="InterPro" id="IPR001910">
    <property type="entry name" value="Inosine/uridine_hydrolase_dom"/>
</dbReference>
<dbReference type="PROSITE" id="PS01247">
    <property type="entry name" value="IUNH"/>
    <property type="match status" value="1"/>
</dbReference>
<dbReference type="PANTHER" id="PTHR12304:SF4">
    <property type="entry name" value="URIDINE NUCLEOSIDASE"/>
    <property type="match status" value="1"/>
</dbReference>
<dbReference type="EMBL" id="QESZ01000011">
    <property type="protein sequence ID" value="PWD74077.1"/>
    <property type="molecule type" value="Genomic_DNA"/>
</dbReference>
<dbReference type="Gene3D" id="3.90.245.10">
    <property type="entry name" value="Ribonucleoside hydrolase-like"/>
    <property type="match status" value="1"/>
</dbReference>
<accession>A0AAX1C7Q7</accession>
<proteinExistence type="predicted"/>
<evidence type="ECO:0000259" key="3">
    <source>
        <dbReference type="Pfam" id="PF01156"/>
    </source>
</evidence>
<dbReference type="Pfam" id="PF01156">
    <property type="entry name" value="IU_nuc_hydro"/>
    <property type="match status" value="1"/>
</dbReference>
<protein>
    <submittedName>
        <fullName evidence="4">Nucleoside hydrolase</fullName>
    </submittedName>
</protein>
<dbReference type="InterPro" id="IPR036452">
    <property type="entry name" value="Ribo_hydro-like"/>
</dbReference>
<dbReference type="AlphaFoldDB" id="A0AAX1C7Q7"/>
<feature type="domain" description="Inosine/uridine-preferring nucleoside hydrolase" evidence="3">
    <location>
        <begin position="6"/>
        <end position="302"/>
    </location>
</feature>
<dbReference type="GO" id="GO:0045437">
    <property type="term" value="F:uridine nucleosidase activity"/>
    <property type="evidence" value="ECO:0007669"/>
    <property type="project" value="UniProtKB-ARBA"/>
</dbReference>
<evidence type="ECO:0000313" key="4">
    <source>
        <dbReference type="EMBL" id="PWD74077.1"/>
    </source>
</evidence>
<dbReference type="SUPFAM" id="SSF53590">
    <property type="entry name" value="Nucleoside hydrolase"/>
    <property type="match status" value="1"/>
</dbReference>
<evidence type="ECO:0000256" key="1">
    <source>
        <dbReference type="ARBA" id="ARBA00022801"/>
    </source>
</evidence>
<evidence type="ECO:0000313" key="5">
    <source>
        <dbReference type="Proteomes" id="UP000245055"/>
    </source>
</evidence>
<name>A0AAX1C7Q7_9GAMM</name>
<dbReference type="RefSeq" id="WP_109105072.1">
    <property type="nucleotide sequence ID" value="NZ_JALDNR010000012.1"/>
</dbReference>
<keyword evidence="2" id="KW-0326">Glycosidase</keyword>
<gene>
    <name evidence="4" type="ORF">DF213_08195</name>
</gene>
<comment type="caution">
    <text evidence="4">The sequence shown here is derived from an EMBL/GenBank/DDBJ whole genome shotgun (WGS) entry which is preliminary data.</text>
</comment>
<dbReference type="GO" id="GO:0008477">
    <property type="term" value="F:purine nucleosidase activity"/>
    <property type="evidence" value="ECO:0007669"/>
    <property type="project" value="TreeGrafter"/>
</dbReference>
<dbReference type="Proteomes" id="UP000245055">
    <property type="component" value="Unassembled WGS sequence"/>
</dbReference>
<reference evidence="4 5" key="1">
    <citation type="submission" date="2018-05" db="EMBL/GenBank/DDBJ databases">
        <title>Genomic diversity of pathogens causing Blackleg of Potato in Pakistan.</title>
        <authorList>
            <person name="Sarfraz S."/>
            <person name="Riaz K."/>
            <person name="Oulghazi S."/>
            <person name="Cigna J."/>
            <person name="Sahi S.T."/>
            <person name="Khan S.H."/>
            <person name="Hameed A."/>
            <person name="Faure D."/>
        </authorList>
    </citation>
    <scope>NUCLEOTIDE SEQUENCE [LARGE SCALE GENOMIC DNA]</scope>
    <source>
        <strain evidence="4 5">SS70</strain>
    </source>
</reference>
<dbReference type="CDD" id="cd02651">
    <property type="entry name" value="nuc_hydro_IU_UC_XIUA"/>
    <property type="match status" value="1"/>
</dbReference>
<sequence length="326" mass="35133">MTGQRIIIDTDPGVDDAIALWLALASPQLEVLGITVVAGNVELKHTLANARRIVALSGRDDVPVFAGAEKPLIGPQRYGKYAHIGAFSDELVPAGECRVAQEHAVDFIVRTARQAAQACNPITFCAIGPMTNLALALIQHPDVARGIRQVVTMSCAFTALGHRTPWAEFNIYADPHAASRVFSSGIPLVVMPLDMTFQALMTQQEIDVVQRDAGRPGQAIARLLGAFDRSDTARFGREGSPVHDATTVAWLLQPSLFAGREARVGVTVAGETAGHTWADFYGKLPLAPNAQVMQSVDEPGFLSLLVRGLSRYARADDLSARRNLHR</sequence>
<evidence type="ECO:0000256" key="2">
    <source>
        <dbReference type="ARBA" id="ARBA00023295"/>
    </source>
</evidence>
<dbReference type="InterPro" id="IPR015910">
    <property type="entry name" value="I/U_nuclsd_hydro_CS"/>
</dbReference>
<keyword evidence="1 4" id="KW-0378">Hydrolase</keyword>
<dbReference type="GO" id="GO:0006152">
    <property type="term" value="P:purine nucleoside catabolic process"/>
    <property type="evidence" value="ECO:0007669"/>
    <property type="project" value="TreeGrafter"/>
</dbReference>
<organism evidence="4 5">
    <name type="scientific">Dickeya dianthicola</name>
    <dbReference type="NCBI Taxonomy" id="204039"/>
    <lineage>
        <taxon>Bacteria</taxon>
        <taxon>Pseudomonadati</taxon>
        <taxon>Pseudomonadota</taxon>
        <taxon>Gammaproteobacteria</taxon>
        <taxon>Enterobacterales</taxon>
        <taxon>Pectobacteriaceae</taxon>
        <taxon>Dickeya</taxon>
    </lineage>
</organism>